<protein>
    <submittedName>
        <fullName evidence="2">Sulfate transporter</fullName>
    </submittedName>
</protein>
<accession>A0A2X3D1J8</accession>
<dbReference type="InterPro" id="IPR036513">
    <property type="entry name" value="STAS_dom_sf"/>
</dbReference>
<evidence type="ECO:0000313" key="4">
    <source>
        <dbReference type="Proteomes" id="UP000251088"/>
    </source>
</evidence>
<dbReference type="Proteomes" id="UP000251088">
    <property type="component" value="Unassembled WGS sequence"/>
</dbReference>
<dbReference type="InterPro" id="IPR002645">
    <property type="entry name" value="STAS_dom"/>
</dbReference>
<name>A0A2X3D1J8_KLEPN</name>
<dbReference type="EMBL" id="UAWN01000012">
    <property type="protein sequence ID" value="SQC14605.1"/>
    <property type="molecule type" value="Genomic_DNA"/>
</dbReference>
<gene>
    <name evidence="3" type="ORF">NCTC13635_03105</name>
    <name evidence="2" type="ORF">NCTC9128_02696</name>
</gene>
<reference evidence="3 5" key="2">
    <citation type="submission" date="2018-12" db="EMBL/GenBank/DDBJ databases">
        <authorList>
            <consortium name="Pathogen Informatics"/>
        </authorList>
    </citation>
    <scope>NUCLEOTIDE SEQUENCE [LARGE SCALE GENOMIC DNA]</scope>
    <source>
        <strain evidence="3 5">NCTC13635</strain>
    </source>
</reference>
<dbReference type="AlphaFoldDB" id="A0A2X3D1J8"/>
<dbReference type="SUPFAM" id="SSF52091">
    <property type="entry name" value="SpoIIaa-like"/>
    <property type="match status" value="1"/>
</dbReference>
<feature type="domain" description="STAS" evidence="1">
    <location>
        <begin position="1"/>
        <end position="47"/>
    </location>
</feature>
<proteinExistence type="predicted"/>
<organism evidence="2 4">
    <name type="scientific">Klebsiella pneumoniae</name>
    <dbReference type="NCBI Taxonomy" id="573"/>
    <lineage>
        <taxon>Bacteria</taxon>
        <taxon>Pseudomonadati</taxon>
        <taxon>Pseudomonadota</taxon>
        <taxon>Gammaproteobacteria</taxon>
        <taxon>Enterobacterales</taxon>
        <taxon>Enterobacteriaceae</taxon>
        <taxon>Klebsiella/Raoultella group</taxon>
        <taxon>Klebsiella</taxon>
        <taxon>Klebsiella pneumoniae complex</taxon>
    </lineage>
</organism>
<dbReference type="PROSITE" id="PS50801">
    <property type="entry name" value="STAS"/>
    <property type="match status" value="1"/>
</dbReference>
<evidence type="ECO:0000313" key="3">
    <source>
        <dbReference type="EMBL" id="VEB02754.1"/>
    </source>
</evidence>
<evidence type="ECO:0000259" key="1">
    <source>
        <dbReference type="PROSITE" id="PS50801"/>
    </source>
</evidence>
<sequence length="47" mass="5120">MDTAGLALLVHFVALIRRQGREAQLVGKSENLQTLIGLYNLPADLIS</sequence>
<dbReference type="EMBL" id="LR134162">
    <property type="protein sequence ID" value="VEB02754.1"/>
    <property type="molecule type" value="Genomic_DNA"/>
</dbReference>
<reference evidence="2 4" key="1">
    <citation type="submission" date="2018-06" db="EMBL/GenBank/DDBJ databases">
        <authorList>
            <consortium name="Pathogen Informatics"/>
            <person name="Doyle S."/>
        </authorList>
    </citation>
    <scope>NUCLEOTIDE SEQUENCE [LARGE SCALE GENOMIC DNA]</scope>
    <source>
        <strain evidence="2 4">NCTC9128</strain>
    </source>
</reference>
<dbReference type="Proteomes" id="UP000282433">
    <property type="component" value="Chromosome"/>
</dbReference>
<evidence type="ECO:0000313" key="5">
    <source>
        <dbReference type="Proteomes" id="UP000282433"/>
    </source>
</evidence>
<evidence type="ECO:0000313" key="2">
    <source>
        <dbReference type="EMBL" id="SQC14605.1"/>
    </source>
</evidence>